<dbReference type="WBParaSite" id="JU765_v2.g5125.t1">
    <property type="protein sequence ID" value="JU765_v2.g5125.t1"/>
    <property type="gene ID" value="JU765_v2.g5125"/>
</dbReference>
<protein>
    <submittedName>
        <fullName evidence="2">Cleavage/polyadenylation specificity factor A subunit C-terminal domain-containing protein</fullName>
    </submittedName>
</protein>
<accession>A0AC34RB65</accession>
<reference evidence="2" key="1">
    <citation type="submission" date="2022-11" db="UniProtKB">
        <authorList>
            <consortium name="WormBaseParasite"/>
        </authorList>
    </citation>
    <scope>IDENTIFICATION</scope>
</reference>
<dbReference type="Proteomes" id="UP000887576">
    <property type="component" value="Unplaced"/>
</dbReference>
<evidence type="ECO:0000313" key="2">
    <source>
        <dbReference type="WBParaSite" id="JU765_v2.g5125.t1"/>
    </source>
</evidence>
<evidence type="ECO:0000313" key="1">
    <source>
        <dbReference type="Proteomes" id="UP000887576"/>
    </source>
</evidence>
<proteinExistence type="predicted"/>
<organism evidence="1 2">
    <name type="scientific">Panagrolaimus sp. JU765</name>
    <dbReference type="NCBI Taxonomy" id="591449"/>
    <lineage>
        <taxon>Eukaryota</taxon>
        <taxon>Metazoa</taxon>
        <taxon>Ecdysozoa</taxon>
        <taxon>Nematoda</taxon>
        <taxon>Chromadorea</taxon>
        <taxon>Rhabditida</taxon>
        <taxon>Tylenchina</taxon>
        <taxon>Panagrolaimomorpha</taxon>
        <taxon>Panagrolaimoidea</taxon>
        <taxon>Panagrolaimidae</taxon>
        <taxon>Panagrolaimus</taxon>
    </lineage>
</organism>
<name>A0AC34RB65_9BILA</name>
<sequence>MQIPTQIVDIKSAGGRIIVADIQESIHWFRYKGGDNRIVVFADETTPRYVRSICVLDYDTVAIGDRFGNISVIRLPKDVTDDVQEDPTGVRALYDRGNLNGAPQKAEMISNFYVGSMISTLQKVSLVPGAEESLVYSTINGSIGVFLPFSSREEFELFQTLEMHMRVEYPPLCGRDHLAYRSYYCPAKGVVDGDMCEQFSMVESSKQREIAANLGRKPTEVAKKLEDMRTRYAY</sequence>